<dbReference type="Proteomes" id="UP000834106">
    <property type="component" value="Chromosome 9"/>
</dbReference>
<protein>
    <submittedName>
        <fullName evidence="1">Uncharacterized protein</fullName>
    </submittedName>
</protein>
<sequence>MQATSPNATVFAPPPHLLSQPPSPPWVCFPRALPYFHVSYGYAFPMNGRGVANLPCTSSVGESSLSSIGPESVIAHNGSLDGPSLSRFSRANDEPNFDDAFGLNLHLSLAPAP</sequence>
<proteinExistence type="predicted"/>
<gene>
    <name evidence="1" type="ORF">FPE_LOCUS15526</name>
</gene>
<name>A0AAD1ZHK6_9LAMI</name>
<reference evidence="1" key="1">
    <citation type="submission" date="2023-05" db="EMBL/GenBank/DDBJ databases">
        <authorList>
            <person name="Huff M."/>
        </authorList>
    </citation>
    <scope>NUCLEOTIDE SEQUENCE</scope>
</reference>
<dbReference type="AlphaFoldDB" id="A0AAD1ZHK6"/>
<keyword evidence="2" id="KW-1185">Reference proteome</keyword>
<accession>A0AAD1ZHK6</accession>
<evidence type="ECO:0000313" key="1">
    <source>
        <dbReference type="EMBL" id="CAI9768096.1"/>
    </source>
</evidence>
<dbReference type="EMBL" id="OU503044">
    <property type="protein sequence ID" value="CAI9768096.1"/>
    <property type="molecule type" value="Genomic_DNA"/>
</dbReference>
<evidence type="ECO:0000313" key="2">
    <source>
        <dbReference type="Proteomes" id="UP000834106"/>
    </source>
</evidence>
<organism evidence="1 2">
    <name type="scientific">Fraxinus pennsylvanica</name>
    <dbReference type="NCBI Taxonomy" id="56036"/>
    <lineage>
        <taxon>Eukaryota</taxon>
        <taxon>Viridiplantae</taxon>
        <taxon>Streptophyta</taxon>
        <taxon>Embryophyta</taxon>
        <taxon>Tracheophyta</taxon>
        <taxon>Spermatophyta</taxon>
        <taxon>Magnoliopsida</taxon>
        <taxon>eudicotyledons</taxon>
        <taxon>Gunneridae</taxon>
        <taxon>Pentapetalae</taxon>
        <taxon>asterids</taxon>
        <taxon>lamiids</taxon>
        <taxon>Lamiales</taxon>
        <taxon>Oleaceae</taxon>
        <taxon>Oleeae</taxon>
        <taxon>Fraxinus</taxon>
    </lineage>
</organism>